<evidence type="ECO:0000256" key="5">
    <source>
        <dbReference type="ARBA" id="ARBA00022723"/>
    </source>
</evidence>
<reference evidence="15" key="1">
    <citation type="submission" date="2016-01" db="EMBL/GenBank/DDBJ databases">
        <authorList>
            <person name="Mitreva M."/>
            <person name="Pepin K.H."/>
            <person name="Mihindukulasuriya K.A."/>
            <person name="Fulton R."/>
            <person name="Fronick C."/>
            <person name="O'Laughlin M."/>
            <person name="Miner T."/>
            <person name="Herter B."/>
            <person name="Rosa B.A."/>
            <person name="Cordes M."/>
            <person name="Tomlinson C."/>
            <person name="Wollam A."/>
            <person name="Palsikar V.B."/>
            <person name="Mardis E.R."/>
            <person name="Wilson R.K."/>
        </authorList>
    </citation>
    <scope>NUCLEOTIDE SEQUENCE [LARGE SCALE GENOMIC DNA]</scope>
    <source>
        <strain evidence="15">MJR8151</strain>
    </source>
</reference>
<dbReference type="Proteomes" id="UP000070383">
    <property type="component" value="Unassembled WGS sequence"/>
</dbReference>
<comment type="cofactor">
    <cofactor evidence="11">
        <name>Mg(2+)</name>
        <dbReference type="ChEBI" id="CHEBI:18420"/>
    </cofactor>
    <cofactor evidence="11">
        <name>Mn(2+)</name>
        <dbReference type="ChEBI" id="CHEBI:29035"/>
    </cofactor>
    <text evidence="11">Magnesium. Can also use manganese.</text>
</comment>
<keyword evidence="12" id="KW-0472">Membrane</keyword>
<evidence type="ECO:0000256" key="9">
    <source>
        <dbReference type="ARBA" id="ARBA00048540"/>
    </source>
</evidence>
<feature type="binding site" evidence="11">
    <location>
        <position position="343"/>
    </location>
    <ligand>
        <name>Mg(2+)</name>
        <dbReference type="ChEBI" id="CHEBI:18420"/>
    </ligand>
</feature>
<feature type="binding site" evidence="11">
    <location>
        <position position="347"/>
    </location>
    <ligand>
        <name>Mg(2+)</name>
        <dbReference type="ChEBI" id="CHEBI:18420"/>
    </ligand>
</feature>
<dbReference type="PIRSF" id="PIRSF006268">
    <property type="entry name" value="ApbE"/>
    <property type="match status" value="1"/>
</dbReference>
<comment type="similarity">
    <text evidence="10 12">Belongs to the ApbE family.</text>
</comment>
<proteinExistence type="inferred from homology"/>
<evidence type="ECO:0000256" key="10">
    <source>
        <dbReference type="PIRNR" id="PIRNR006268"/>
    </source>
</evidence>
<gene>
    <name evidence="14" type="ORF">HMPREF3200_00378</name>
</gene>
<comment type="subcellular location">
    <subcellularLocation>
        <location evidence="12">Cell inner membrane</location>
        <topology evidence="12">Lipid-anchor</topology>
        <orientation evidence="12">Periplasmic side</orientation>
    </subcellularLocation>
</comment>
<dbReference type="Pfam" id="PF02424">
    <property type="entry name" value="ApbE"/>
    <property type="match status" value="1"/>
</dbReference>
<dbReference type="AlphaFoldDB" id="A0A133KHH9"/>
<comment type="catalytic activity">
    <reaction evidence="9 10 12">
        <text>L-threonyl-[protein] + FAD = FMN-L-threonyl-[protein] + AMP + H(+)</text>
        <dbReference type="Rhea" id="RHEA:36847"/>
        <dbReference type="Rhea" id="RHEA-COMP:11060"/>
        <dbReference type="Rhea" id="RHEA-COMP:11061"/>
        <dbReference type="ChEBI" id="CHEBI:15378"/>
        <dbReference type="ChEBI" id="CHEBI:30013"/>
        <dbReference type="ChEBI" id="CHEBI:57692"/>
        <dbReference type="ChEBI" id="CHEBI:74257"/>
        <dbReference type="ChEBI" id="CHEBI:456215"/>
        <dbReference type="EC" id="2.7.1.180"/>
    </reaction>
</comment>
<keyword evidence="12" id="KW-0732">Signal</keyword>
<dbReference type="RefSeq" id="WP_060929016.1">
    <property type="nucleotide sequence ID" value="NZ_CAMPNK010000025.1"/>
</dbReference>
<evidence type="ECO:0000256" key="2">
    <source>
        <dbReference type="ARBA" id="ARBA00016337"/>
    </source>
</evidence>
<dbReference type="InterPro" id="IPR024932">
    <property type="entry name" value="ApbE"/>
</dbReference>
<dbReference type="PANTHER" id="PTHR30040:SF2">
    <property type="entry name" value="FAD:PROTEIN FMN TRANSFERASE"/>
    <property type="match status" value="1"/>
</dbReference>
<dbReference type="PANTHER" id="PTHR30040">
    <property type="entry name" value="THIAMINE BIOSYNTHESIS LIPOPROTEIN APBE"/>
    <property type="match status" value="1"/>
</dbReference>
<dbReference type="PROSITE" id="PS51257">
    <property type="entry name" value="PROKAR_LIPOPROTEIN"/>
    <property type="match status" value="1"/>
</dbReference>
<keyword evidence="15" id="KW-1185">Reference proteome</keyword>
<keyword evidence="12" id="KW-0449">Lipoprotein</keyword>
<keyword evidence="5 10" id="KW-0479">Metal-binding</keyword>
<dbReference type="GO" id="GO:0005886">
    <property type="term" value="C:plasma membrane"/>
    <property type="evidence" value="ECO:0007669"/>
    <property type="project" value="UniProtKB-SubCell"/>
</dbReference>
<comment type="caution">
    <text evidence="14">The sequence shown here is derived from an EMBL/GenBank/DDBJ whole genome shotgun (WGS) entry which is preliminary data.</text>
</comment>
<evidence type="ECO:0000256" key="7">
    <source>
        <dbReference type="ARBA" id="ARBA00022842"/>
    </source>
</evidence>
<keyword evidence="7 10" id="KW-0460">Magnesium</keyword>
<evidence type="ECO:0000313" key="15">
    <source>
        <dbReference type="Proteomes" id="UP000070383"/>
    </source>
</evidence>
<feature type="chain" id="PRO_5039742674" description="FAD:protein FMN transferase" evidence="12">
    <location>
        <begin position="21"/>
        <end position="389"/>
    </location>
</feature>
<evidence type="ECO:0000256" key="3">
    <source>
        <dbReference type="ARBA" id="ARBA00022630"/>
    </source>
</evidence>
<feature type="region of interest" description="Disordered" evidence="13">
    <location>
        <begin position="27"/>
        <end position="62"/>
    </location>
</feature>
<feature type="compositionally biased region" description="Acidic residues" evidence="13">
    <location>
        <begin position="44"/>
        <end position="62"/>
    </location>
</feature>
<evidence type="ECO:0000256" key="11">
    <source>
        <dbReference type="PIRSR" id="PIRSR006268-2"/>
    </source>
</evidence>
<evidence type="ECO:0000256" key="4">
    <source>
        <dbReference type="ARBA" id="ARBA00022679"/>
    </source>
</evidence>
<keyword evidence="4 10" id="KW-0808">Transferase</keyword>
<evidence type="ECO:0000313" key="14">
    <source>
        <dbReference type="EMBL" id="KWZ78987.1"/>
    </source>
</evidence>
<name>A0A133KHH9_9FIRM</name>
<evidence type="ECO:0000256" key="8">
    <source>
        <dbReference type="ARBA" id="ARBA00031306"/>
    </source>
</evidence>
<evidence type="ECO:0000256" key="12">
    <source>
        <dbReference type="RuleBase" id="RU363002"/>
    </source>
</evidence>
<keyword evidence="3 10" id="KW-0285">Flavoprotein</keyword>
<comment type="function">
    <text evidence="12">Flavin transferase that catalyzes the transfer of the FMN moiety of FAD and its covalent binding to the hydroxyl group of a threonine residue in a target flavoprotein.</text>
</comment>
<keyword evidence="12" id="KW-0997">Cell inner membrane</keyword>
<dbReference type="SUPFAM" id="SSF143631">
    <property type="entry name" value="ApbE-like"/>
    <property type="match status" value="1"/>
</dbReference>
<dbReference type="PATRIC" id="fig|33036.3.peg.379"/>
<protein>
    <recommendedName>
        <fullName evidence="2 10">FAD:protein FMN transferase</fullName>
        <ecNumber evidence="1 10">2.7.1.180</ecNumber>
    </recommendedName>
    <alternativeName>
        <fullName evidence="8 10">Flavin transferase</fullName>
    </alternativeName>
</protein>
<accession>A0A133KHH9</accession>
<evidence type="ECO:0000256" key="6">
    <source>
        <dbReference type="ARBA" id="ARBA00022827"/>
    </source>
</evidence>
<keyword evidence="12" id="KW-1003">Cell membrane</keyword>
<dbReference type="OrthoDB" id="9778595at2"/>
<dbReference type="EMBL" id="LRPM01000009">
    <property type="protein sequence ID" value="KWZ78987.1"/>
    <property type="molecule type" value="Genomic_DNA"/>
</dbReference>
<feature type="signal peptide" evidence="12">
    <location>
        <begin position="1"/>
        <end position="20"/>
    </location>
</feature>
<evidence type="ECO:0000256" key="1">
    <source>
        <dbReference type="ARBA" id="ARBA00011955"/>
    </source>
</evidence>
<dbReference type="STRING" id="33036.HMPREF3200_00378"/>
<keyword evidence="6 10" id="KW-0274">FAD</keyword>
<dbReference type="GO" id="GO:0046872">
    <property type="term" value="F:metal ion binding"/>
    <property type="evidence" value="ECO:0007669"/>
    <property type="project" value="UniProtKB-UniRule"/>
</dbReference>
<evidence type="ECO:0000256" key="13">
    <source>
        <dbReference type="SAM" id="MobiDB-lite"/>
    </source>
</evidence>
<sequence>MRLKKIFYPLAMAFLLAACANGSKDKETKEEVKSNQVSQAEDQKDAEDDKSDENEIDADLDDSEELPKLDKTYYEYFDTVTTILTYSKDKKSFDKHCKLLEKELDRYNKLYNSYDSFDGVNNFRTINDKAGIEPVKVDPEIIELIEYSEKIYDLTGGTINIAMGSLLGLWHQYREMSIDHPEKAAIPSEKELTEKANHKDINSIVIDKKNSTVYIKDPDVQIDIGAIGKGFATEKIAKKLKEAGFTKGIISVGGDDVIIGDNPNNSQGLWKIAVQNPFLDQKDKPYSSIVSVKNTSVVTSGDYQRFFTVNGKNYHHIIDPATRYPSTRWKSVSVQADSISLADSLSTYFFIIDHETGLKKARENKVEAYWIDPEGNEFKTDGWKAMEDE</sequence>
<dbReference type="InterPro" id="IPR003374">
    <property type="entry name" value="ApbE-like_sf"/>
</dbReference>
<feature type="binding site" evidence="11">
    <location>
        <position position="226"/>
    </location>
    <ligand>
        <name>Mg(2+)</name>
        <dbReference type="ChEBI" id="CHEBI:18420"/>
    </ligand>
</feature>
<organism evidence="14 15">
    <name type="scientific">Anaerococcus tetradius</name>
    <dbReference type="NCBI Taxonomy" id="33036"/>
    <lineage>
        <taxon>Bacteria</taxon>
        <taxon>Bacillati</taxon>
        <taxon>Bacillota</taxon>
        <taxon>Tissierellia</taxon>
        <taxon>Tissierellales</taxon>
        <taxon>Peptoniphilaceae</taxon>
        <taxon>Anaerococcus</taxon>
    </lineage>
</organism>
<dbReference type="GO" id="GO:0016740">
    <property type="term" value="F:transferase activity"/>
    <property type="evidence" value="ECO:0007669"/>
    <property type="project" value="UniProtKB-UniRule"/>
</dbReference>
<dbReference type="Gene3D" id="3.10.520.10">
    <property type="entry name" value="ApbE-like domains"/>
    <property type="match status" value="1"/>
</dbReference>
<dbReference type="EC" id="2.7.1.180" evidence="1 10"/>